<feature type="compositionally biased region" description="Low complexity" evidence="8">
    <location>
        <begin position="59"/>
        <end position="73"/>
    </location>
</feature>
<evidence type="ECO:0000256" key="5">
    <source>
        <dbReference type="ARBA" id="ARBA00022679"/>
    </source>
</evidence>
<dbReference type="Gene3D" id="3.40.50.1580">
    <property type="entry name" value="Nucleoside phosphorylase domain"/>
    <property type="match status" value="1"/>
</dbReference>
<evidence type="ECO:0000313" key="10">
    <source>
        <dbReference type="EMBL" id="SZX65820.1"/>
    </source>
</evidence>
<evidence type="ECO:0000256" key="4">
    <source>
        <dbReference type="ARBA" id="ARBA00022676"/>
    </source>
</evidence>
<dbReference type="AlphaFoldDB" id="A0A383VLR4"/>
<gene>
    <name evidence="10" type="ORF">BQ4739_LOCUS6286</name>
</gene>
<dbReference type="NCBIfam" id="TIGR01700">
    <property type="entry name" value="PNPH"/>
    <property type="match status" value="1"/>
</dbReference>
<keyword evidence="4" id="KW-0328">Glycosyltransferase</keyword>
<evidence type="ECO:0000256" key="2">
    <source>
        <dbReference type="ARBA" id="ARBA00006751"/>
    </source>
</evidence>
<dbReference type="InterPro" id="IPR011270">
    <property type="entry name" value="Pur_Nuc_Pase_Ino/Guo-sp"/>
</dbReference>
<feature type="region of interest" description="Disordered" evidence="8">
    <location>
        <begin position="47"/>
        <end position="73"/>
    </location>
</feature>
<dbReference type="CDD" id="cd09009">
    <property type="entry name" value="PNP-EcPNPII_like"/>
    <property type="match status" value="1"/>
</dbReference>
<organism evidence="10 11">
    <name type="scientific">Tetradesmus obliquus</name>
    <name type="common">Green alga</name>
    <name type="synonym">Acutodesmus obliquus</name>
    <dbReference type="NCBI Taxonomy" id="3088"/>
    <lineage>
        <taxon>Eukaryota</taxon>
        <taxon>Viridiplantae</taxon>
        <taxon>Chlorophyta</taxon>
        <taxon>core chlorophytes</taxon>
        <taxon>Chlorophyceae</taxon>
        <taxon>CS clade</taxon>
        <taxon>Sphaeropleales</taxon>
        <taxon>Scenedesmaceae</taxon>
        <taxon>Tetradesmus</taxon>
    </lineage>
</organism>
<dbReference type="InterPro" id="IPR000845">
    <property type="entry name" value="Nucleoside_phosphorylase_d"/>
</dbReference>
<evidence type="ECO:0000256" key="7">
    <source>
        <dbReference type="ARBA" id="ARBA00033072"/>
    </source>
</evidence>
<dbReference type="InterPro" id="IPR011268">
    <property type="entry name" value="Purine_phosphorylase"/>
</dbReference>
<sequence length="371" mass="39199">MFVAQQVAAPVAAGRSVHPVPPLPLVPQHKVHKVHCSVKAAAAAADTAQNGVAQQPSLNGNNNGHSSAAAPAAPAHSKVYQTIQETVSYIQSRCSLQPQVVMVLGSGLGPIADAVQDATVIPYGDIPHFHAPGVQGHPGRLVMGHFNGVPALVLQGRFHYYEGHPMEEVIFPIRVARFLGCHTAILTNAAGGINHDFHLGDLMLITDHLNLMTANPLRGPNPPELGGPRFLDLSEPYDRSFVQLLQREAQQLGFEDAMRTGTYAAVSGPTYETPAETRMLRAIGADAVGMSTVPEVIAARHVGVRVVGISCITNLACGISHDGQVAKVSHEEVMENINLGVEKMRQLLLAAVPKMAAQHAQVAAAAAASKQ</sequence>
<dbReference type="PANTHER" id="PTHR11904:SF9">
    <property type="entry name" value="PURINE NUCLEOSIDE PHOSPHORYLASE-RELATED"/>
    <property type="match status" value="1"/>
</dbReference>
<dbReference type="NCBIfam" id="TIGR01697">
    <property type="entry name" value="PNPH-PUNA-XAPA"/>
    <property type="match status" value="1"/>
</dbReference>
<keyword evidence="11" id="KW-1185">Reference proteome</keyword>
<evidence type="ECO:0000256" key="8">
    <source>
        <dbReference type="SAM" id="MobiDB-lite"/>
    </source>
</evidence>
<name>A0A383VLR4_TETOB</name>
<dbReference type="EMBL" id="FNXT01000665">
    <property type="protein sequence ID" value="SZX65820.1"/>
    <property type="molecule type" value="Genomic_DNA"/>
</dbReference>
<dbReference type="InterPro" id="IPR035994">
    <property type="entry name" value="Nucleoside_phosphorylase_sf"/>
</dbReference>
<dbReference type="GO" id="GO:0009116">
    <property type="term" value="P:nucleoside metabolic process"/>
    <property type="evidence" value="ECO:0007669"/>
    <property type="project" value="InterPro"/>
</dbReference>
<dbReference type="SUPFAM" id="SSF53167">
    <property type="entry name" value="Purine and uridine phosphorylases"/>
    <property type="match status" value="1"/>
</dbReference>
<dbReference type="Proteomes" id="UP000256970">
    <property type="component" value="Unassembled WGS sequence"/>
</dbReference>
<reference evidence="10 11" key="1">
    <citation type="submission" date="2016-10" db="EMBL/GenBank/DDBJ databases">
        <authorList>
            <person name="Cai Z."/>
        </authorList>
    </citation>
    <scope>NUCLEOTIDE SEQUENCE [LARGE SCALE GENOMIC DNA]</scope>
</reference>
<comment type="similarity">
    <text evidence="2">Belongs to the PNP/MTAP phosphorylase family.</text>
</comment>
<accession>A0A383VLR4</accession>
<dbReference type="EC" id="2.4.2.1" evidence="3"/>
<proteinExistence type="inferred from homology"/>
<dbReference type="UniPathway" id="UPA00606"/>
<evidence type="ECO:0000259" key="9">
    <source>
        <dbReference type="Pfam" id="PF01048"/>
    </source>
</evidence>
<feature type="compositionally biased region" description="Polar residues" evidence="8">
    <location>
        <begin position="47"/>
        <end position="58"/>
    </location>
</feature>
<evidence type="ECO:0000313" key="11">
    <source>
        <dbReference type="Proteomes" id="UP000256970"/>
    </source>
</evidence>
<evidence type="ECO:0000256" key="1">
    <source>
        <dbReference type="ARBA" id="ARBA00005058"/>
    </source>
</evidence>
<dbReference type="STRING" id="3088.A0A383VLR4"/>
<evidence type="ECO:0000256" key="6">
    <source>
        <dbReference type="ARBA" id="ARBA00031036"/>
    </source>
</evidence>
<dbReference type="PANTHER" id="PTHR11904">
    <property type="entry name" value="METHYLTHIOADENOSINE/PURINE NUCLEOSIDE PHOSPHORYLASE"/>
    <property type="match status" value="1"/>
</dbReference>
<keyword evidence="5" id="KW-0808">Transferase</keyword>
<protein>
    <recommendedName>
        <fullName evidence="3">purine-nucleoside phosphorylase</fullName>
        <ecNumber evidence="3">2.4.2.1</ecNumber>
    </recommendedName>
    <alternativeName>
        <fullName evidence="7">Inosine phosphorylase</fullName>
    </alternativeName>
    <alternativeName>
        <fullName evidence="6">Inosine-guanosine phosphorylase</fullName>
    </alternativeName>
</protein>
<feature type="domain" description="Nucleoside phosphorylase" evidence="9">
    <location>
        <begin position="100"/>
        <end position="352"/>
    </location>
</feature>
<evidence type="ECO:0000256" key="3">
    <source>
        <dbReference type="ARBA" id="ARBA00011886"/>
    </source>
</evidence>
<dbReference type="Pfam" id="PF01048">
    <property type="entry name" value="PNP_UDP_1"/>
    <property type="match status" value="1"/>
</dbReference>
<dbReference type="GO" id="GO:0005737">
    <property type="term" value="C:cytoplasm"/>
    <property type="evidence" value="ECO:0007669"/>
    <property type="project" value="TreeGrafter"/>
</dbReference>
<dbReference type="NCBIfam" id="NF006054">
    <property type="entry name" value="PRK08202.1"/>
    <property type="match status" value="1"/>
</dbReference>
<comment type="pathway">
    <text evidence="1">Purine metabolism; purine nucleoside salvage.</text>
</comment>
<dbReference type="GO" id="GO:0004731">
    <property type="term" value="F:purine-nucleoside phosphorylase activity"/>
    <property type="evidence" value="ECO:0007669"/>
    <property type="project" value="UniProtKB-EC"/>
</dbReference>